<reference evidence="2 3" key="1">
    <citation type="submission" date="2018-01" db="EMBL/GenBank/DDBJ databases">
        <title>Draft genome sequence of Nonomuraea sp. KC333.</title>
        <authorList>
            <person name="Sahin N."/>
            <person name="Saygin H."/>
            <person name="Ay H."/>
        </authorList>
    </citation>
    <scope>NUCLEOTIDE SEQUENCE [LARGE SCALE GENOMIC DNA]</scope>
    <source>
        <strain evidence="2 3">KC333</strain>
    </source>
</reference>
<dbReference type="OrthoDB" id="3492533at2"/>
<dbReference type="EMBL" id="POUD01000058">
    <property type="protein sequence ID" value="PZG18045.1"/>
    <property type="molecule type" value="Genomic_DNA"/>
</dbReference>
<dbReference type="Gene3D" id="1.10.1740.10">
    <property type="match status" value="1"/>
</dbReference>
<dbReference type="AlphaFoldDB" id="A0A2W2EN68"/>
<sequence length="377" mass="39925">MTWQALSDEAQAAIGEVCRVYGAALADYCRAELSEGDAEQAACAALISAHDHVGRLAEPEQLRAWLYALARAHRTLLATANAASTGSWTRPGAGSLLAEALTALPKPYQEVLDLAVRHRLSHLEIALIFDAGAVEVEHLVAAAAHRLETWIAAVSAARSGGCQELAKALAGPAPPSRRLRTHISQHIDRCVTCQSAPRTTTAAALLQQMPIKAAPATMAVRLTEAQPLAGDVEWRADGFPPQTHTLQEALADLPPAPAARPAAGGHGNRPAPDRDEEFRAWERRSQASEEFWDRRDDEADPEARLSLRPLLPVVRVGGLIVAGVATVLGAGAAWSSLQPNPRPVAAVAPGASATVTLLADPPLLDPLPEDPPTEQRT</sequence>
<name>A0A2W2EN68_9ACTN</name>
<accession>A0A2W2EN68</accession>
<dbReference type="Proteomes" id="UP000249304">
    <property type="component" value="Unassembled WGS sequence"/>
</dbReference>
<organism evidence="2 3">
    <name type="scientific">Nonomuraea aridisoli</name>
    <dbReference type="NCBI Taxonomy" id="2070368"/>
    <lineage>
        <taxon>Bacteria</taxon>
        <taxon>Bacillati</taxon>
        <taxon>Actinomycetota</taxon>
        <taxon>Actinomycetes</taxon>
        <taxon>Streptosporangiales</taxon>
        <taxon>Streptosporangiaceae</taxon>
        <taxon>Nonomuraea</taxon>
    </lineage>
</organism>
<evidence type="ECO:0000256" key="1">
    <source>
        <dbReference type="SAM" id="MobiDB-lite"/>
    </source>
</evidence>
<feature type="region of interest" description="Disordered" evidence="1">
    <location>
        <begin position="255"/>
        <end position="276"/>
    </location>
</feature>
<gene>
    <name evidence="2" type="ORF">C1J01_16380</name>
</gene>
<evidence type="ECO:0000313" key="3">
    <source>
        <dbReference type="Proteomes" id="UP000249304"/>
    </source>
</evidence>
<keyword evidence="3" id="KW-1185">Reference proteome</keyword>
<dbReference type="RefSeq" id="WP_146615619.1">
    <property type="nucleotide sequence ID" value="NZ_POUD01000058.1"/>
</dbReference>
<evidence type="ECO:0008006" key="4">
    <source>
        <dbReference type="Google" id="ProtNLM"/>
    </source>
</evidence>
<proteinExistence type="predicted"/>
<comment type="caution">
    <text evidence="2">The sequence shown here is derived from an EMBL/GenBank/DDBJ whole genome shotgun (WGS) entry which is preliminary data.</text>
</comment>
<protein>
    <recommendedName>
        <fullName evidence="4">Sigma-70 family RNA polymerase sigma factor</fullName>
    </recommendedName>
</protein>
<evidence type="ECO:0000313" key="2">
    <source>
        <dbReference type="EMBL" id="PZG18045.1"/>
    </source>
</evidence>
<feature type="non-terminal residue" evidence="2">
    <location>
        <position position="377"/>
    </location>
</feature>